<evidence type="ECO:0000256" key="1">
    <source>
        <dbReference type="ARBA" id="ARBA00004308"/>
    </source>
</evidence>
<dbReference type="AlphaFoldDB" id="A0A1B8B7I2"/>
<gene>
    <name evidence="8" type="ORF">FPOA_02606</name>
</gene>
<evidence type="ECO:0000256" key="6">
    <source>
        <dbReference type="SAM" id="MobiDB-lite"/>
    </source>
</evidence>
<evidence type="ECO:0000256" key="5">
    <source>
        <dbReference type="SAM" id="Coils"/>
    </source>
</evidence>
<dbReference type="Pfam" id="PF07738">
    <property type="entry name" value="Sad1_UNC"/>
    <property type="match status" value="1"/>
</dbReference>
<dbReference type="STRING" id="36050.A0A1B8B7I2"/>
<feature type="domain" description="SUN" evidence="7">
    <location>
        <begin position="249"/>
        <end position="417"/>
    </location>
</feature>
<feature type="compositionally biased region" description="Pro residues" evidence="6">
    <location>
        <begin position="893"/>
        <end position="902"/>
    </location>
</feature>
<dbReference type="PANTHER" id="PTHR12953">
    <property type="entry name" value="MEMBRANE PROTEIN CH1 RELATED"/>
    <property type="match status" value="1"/>
</dbReference>
<dbReference type="GO" id="GO:0005737">
    <property type="term" value="C:cytoplasm"/>
    <property type="evidence" value="ECO:0007669"/>
    <property type="project" value="TreeGrafter"/>
</dbReference>
<reference evidence="8 9" key="1">
    <citation type="submission" date="2016-06" db="EMBL/GenBank/DDBJ databases">
        <title>Living apart together: crosstalk between the core and supernumerary genomes in a fungal plant pathogen.</title>
        <authorList>
            <person name="Vanheule A."/>
            <person name="Audenaert K."/>
            <person name="Warris S."/>
            <person name="Van De Geest H."/>
            <person name="Schijlen E."/>
            <person name="Hofte M."/>
            <person name="De Saeger S."/>
            <person name="Haesaert G."/>
            <person name="Waalwijk C."/>
            <person name="Van Der Lee T."/>
        </authorList>
    </citation>
    <scope>NUCLEOTIDE SEQUENCE [LARGE SCALE GENOMIC DNA]</scope>
    <source>
        <strain evidence="8 9">2516</strain>
    </source>
</reference>
<comment type="caution">
    <text evidence="8">The sequence shown here is derived from an EMBL/GenBank/DDBJ whole genome shotgun (WGS) entry which is preliminary data.</text>
</comment>
<keyword evidence="9" id="KW-1185">Reference proteome</keyword>
<dbReference type="GO" id="GO:0012505">
    <property type="term" value="C:endomembrane system"/>
    <property type="evidence" value="ECO:0007669"/>
    <property type="project" value="UniProtKB-SubCell"/>
</dbReference>
<feature type="region of interest" description="Disordered" evidence="6">
    <location>
        <begin position="114"/>
        <end position="170"/>
    </location>
</feature>
<dbReference type="OMA" id="EFFCPVS"/>
<evidence type="ECO:0000259" key="7">
    <source>
        <dbReference type="PROSITE" id="PS51469"/>
    </source>
</evidence>
<organism evidence="8 9">
    <name type="scientific">Fusarium poae</name>
    <dbReference type="NCBI Taxonomy" id="36050"/>
    <lineage>
        <taxon>Eukaryota</taxon>
        <taxon>Fungi</taxon>
        <taxon>Dikarya</taxon>
        <taxon>Ascomycota</taxon>
        <taxon>Pezizomycotina</taxon>
        <taxon>Sordariomycetes</taxon>
        <taxon>Hypocreomycetidae</taxon>
        <taxon>Hypocreales</taxon>
        <taxon>Nectriaceae</taxon>
        <taxon>Fusarium</taxon>
    </lineage>
</organism>
<keyword evidence="4" id="KW-0472">Membrane</keyword>
<dbReference type="EMBL" id="LYXU01000001">
    <property type="protein sequence ID" value="OBS28668.1"/>
    <property type="molecule type" value="Genomic_DNA"/>
</dbReference>
<feature type="region of interest" description="Disordered" evidence="6">
    <location>
        <begin position="500"/>
        <end position="627"/>
    </location>
</feature>
<feature type="compositionally biased region" description="Low complexity" evidence="6">
    <location>
        <begin position="551"/>
        <end position="605"/>
    </location>
</feature>
<dbReference type="PROSITE" id="PS51469">
    <property type="entry name" value="SUN"/>
    <property type="match status" value="1"/>
</dbReference>
<evidence type="ECO:0000256" key="3">
    <source>
        <dbReference type="ARBA" id="ARBA00022989"/>
    </source>
</evidence>
<feature type="compositionally biased region" description="Basic and acidic residues" evidence="6">
    <location>
        <begin position="837"/>
        <end position="846"/>
    </location>
</feature>
<feature type="region of interest" description="Disordered" evidence="6">
    <location>
        <begin position="1"/>
        <end position="25"/>
    </location>
</feature>
<dbReference type="GO" id="GO:0016020">
    <property type="term" value="C:membrane"/>
    <property type="evidence" value="ECO:0007669"/>
    <property type="project" value="InterPro"/>
</dbReference>
<feature type="region of interest" description="Disordered" evidence="6">
    <location>
        <begin position="186"/>
        <end position="216"/>
    </location>
</feature>
<dbReference type="InterPro" id="IPR012919">
    <property type="entry name" value="SUN_dom"/>
</dbReference>
<evidence type="ECO:0000313" key="9">
    <source>
        <dbReference type="Proteomes" id="UP000091967"/>
    </source>
</evidence>
<keyword evidence="5" id="KW-0175">Coiled coil</keyword>
<dbReference type="InterPro" id="IPR045120">
    <property type="entry name" value="Suco/Slp1-like"/>
</dbReference>
<feature type="region of interest" description="Disordered" evidence="6">
    <location>
        <begin position="837"/>
        <end position="902"/>
    </location>
</feature>
<feature type="compositionally biased region" description="Polar residues" evidence="6">
    <location>
        <begin position="606"/>
        <end position="627"/>
    </location>
</feature>
<evidence type="ECO:0000256" key="4">
    <source>
        <dbReference type="ARBA" id="ARBA00023136"/>
    </source>
</evidence>
<feature type="coiled-coil region" evidence="5">
    <location>
        <begin position="706"/>
        <end position="733"/>
    </location>
</feature>
<feature type="compositionally biased region" description="Basic and acidic residues" evidence="6">
    <location>
        <begin position="186"/>
        <end position="205"/>
    </location>
</feature>
<dbReference type="Proteomes" id="UP000091967">
    <property type="component" value="Unassembled WGS sequence"/>
</dbReference>
<feature type="compositionally biased region" description="Basic and acidic residues" evidence="6">
    <location>
        <begin position="422"/>
        <end position="431"/>
    </location>
</feature>
<feature type="compositionally biased region" description="Low complexity" evidence="6">
    <location>
        <begin position="855"/>
        <end position="866"/>
    </location>
</feature>
<name>A0A1B8B7I2_FUSPO</name>
<keyword evidence="2" id="KW-0812">Transmembrane</keyword>
<sequence length="902" mass="98847">MLINDDTTPTPHNNNNHNLSPAPARPNLLQRRFNALSTPEITMPSLGTITWRILAFSSLFIQVRAQSSDPNNTAPSLIDSISTVSSCDARTINYITHTLPQSCLTSSWTSSAATYTPSLSNSTSDTSSESTQSHPTSSTVLNESQSQQPSSTATPPKDESQDAAGDGAEKPFMSFEDWKEMMLRKTGQDPQDLHARNTKPRDRTPPDMGHAGLGEEDEISLNFESYLDNAGKQNEPPSDVDQVQGDGSGKAIVYEDGRASIHRSKDAGKTCKERFSYSSFDAGATILKTSSGAKNAKAILVENKDSYMLLECSAKSKFVIVELSDDVLIDTVVLANFEFFSSMFRHFTVSVSDRYPVKMDKWKEIGLFEARNSRDIQPFLVQNPQIFSKYVRIEFLTHWGKEFYCPVSLLRIHGSRMLDSWKEADQARDDDSSPEEEAEQTQQSLPPGEEALKIQGTEPTPETVKATLIEPMPYCEINSTSHIFMVPLFCVSLNHTTYTTSNNNSSVEVTSAASAPSSSEDREQKGHSTQHNPRAERLASDEPTSSAFSKIVSPSATPAVSPTSPSSVSSSNIESVSNFISQTQSPKTTSTPSSATSSSIAKPSPANTVNVKKGTTGTASGSPASPTVQEGFFKAISKRLIAVETNLTLSLKYVEDQARHMSETLQRTEQKQISKANLFFEELNRTVVAELRSAREQYEQIWQSTVIALESQREQSNREIVALSSRLNLLADEVVFQKRMAIVQAVLLLSCLLLVIFSRGGSLPYLGPLVDQAHLAQYDTGSPAARLRALYGDVYGADGQNAAILAARQRVFVPVTEAEEHRDSPELRQRASLVDEMRNERAEREQLSPPQTPRSADGFSSSSDLSPPHRETPSSILRHTPAIHSGNSRKPLPALPENPASP</sequence>
<keyword evidence="3" id="KW-1133">Transmembrane helix</keyword>
<feature type="compositionally biased region" description="Low complexity" evidence="6">
    <location>
        <begin position="114"/>
        <end position="155"/>
    </location>
</feature>
<proteinExistence type="predicted"/>
<feature type="compositionally biased region" description="Low complexity" evidence="6">
    <location>
        <begin position="500"/>
        <end position="518"/>
    </location>
</feature>
<feature type="compositionally biased region" description="Low complexity" evidence="6">
    <location>
        <begin position="1"/>
        <end position="18"/>
    </location>
</feature>
<dbReference type="PANTHER" id="PTHR12953:SF0">
    <property type="entry name" value="SUN DOMAIN-CONTAINING OSSIFICATION FACTOR"/>
    <property type="match status" value="1"/>
</dbReference>
<feature type="region of interest" description="Disordered" evidence="6">
    <location>
        <begin position="422"/>
        <end position="460"/>
    </location>
</feature>
<dbReference type="GO" id="GO:0034975">
    <property type="term" value="P:protein folding in endoplasmic reticulum"/>
    <property type="evidence" value="ECO:0007669"/>
    <property type="project" value="TreeGrafter"/>
</dbReference>
<comment type="subcellular location">
    <subcellularLocation>
        <location evidence="1">Endomembrane system</location>
    </subcellularLocation>
</comment>
<protein>
    <recommendedName>
        <fullName evidence="7">SUN domain-containing protein</fullName>
    </recommendedName>
</protein>
<evidence type="ECO:0000256" key="2">
    <source>
        <dbReference type="ARBA" id="ARBA00022692"/>
    </source>
</evidence>
<evidence type="ECO:0000313" key="8">
    <source>
        <dbReference type="EMBL" id="OBS28668.1"/>
    </source>
</evidence>
<accession>A0A1B8B7I2</accession>